<organism evidence="2 3">
    <name type="scientific">Platanthera zijinensis</name>
    <dbReference type="NCBI Taxonomy" id="2320716"/>
    <lineage>
        <taxon>Eukaryota</taxon>
        <taxon>Viridiplantae</taxon>
        <taxon>Streptophyta</taxon>
        <taxon>Embryophyta</taxon>
        <taxon>Tracheophyta</taxon>
        <taxon>Spermatophyta</taxon>
        <taxon>Magnoliopsida</taxon>
        <taxon>Liliopsida</taxon>
        <taxon>Asparagales</taxon>
        <taxon>Orchidaceae</taxon>
        <taxon>Orchidoideae</taxon>
        <taxon>Orchideae</taxon>
        <taxon>Orchidinae</taxon>
        <taxon>Platanthera</taxon>
    </lineage>
</organism>
<proteinExistence type="predicted"/>
<dbReference type="AlphaFoldDB" id="A0AAP0FUR4"/>
<reference evidence="2 3" key="1">
    <citation type="journal article" date="2022" name="Nat. Plants">
        <title>Genomes of leafy and leafless Platanthera orchids illuminate the evolution of mycoheterotrophy.</title>
        <authorList>
            <person name="Li M.H."/>
            <person name="Liu K.W."/>
            <person name="Li Z."/>
            <person name="Lu H.C."/>
            <person name="Ye Q.L."/>
            <person name="Zhang D."/>
            <person name="Wang J.Y."/>
            <person name="Li Y.F."/>
            <person name="Zhong Z.M."/>
            <person name="Liu X."/>
            <person name="Yu X."/>
            <person name="Liu D.K."/>
            <person name="Tu X.D."/>
            <person name="Liu B."/>
            <person name="Hao Y."/>
            <person name="Liao X.Y."/>
            <person name="Jiang Y.T."/>
            <person name="Sun W.H."/>
            <person name="Chen J."/>
            <person name="Chen Y.Q."/>
            <person name="Ai Y."/>
            <person name="Zhai J.W."/>
            <person name="Wu S.S."/>
            <person name="Zhou Z."/>
            <person name="Hsiao Y.Y."/>
            <person name="Wu W.L."/>
            <person name="Chen Y.Y."/>
            <person name="Lin Y.F."/>
            <person name="Hsu J.L."/>
            <person name="Li C.Y."/>
            <person name="Wang Z.W."/>
            <person name="Zhao X."/>
            <person name="Zhong W.Y."/>
            <person name="Ma X.K."/>
            <person name="Ma L."/>
            <person name="Huang J."/>
            <person name="Chen G.Z."/>
            <person name="Huang M.Z."/>
            <person name="Huang L."/>
            <person name="Peng D.H."/>
            <person name="Luo Y.B."/>
            <person name="Zou S.Q."/>
            <person name="Chen S.P."/>
            <person name="Lan S."/>
            <person name="Tsai W.C."/>
            <person name="Van de Peer Y."/>
            <person name="Liu Z.J."/>
        </authorList>
    </citation>
    <scope>NUCLEOTIDE SEQUENCE [LARGE SCALE GENOMIC DNA]</scope>
    <source>
        <strain evidence="2">Lor287</strain>
    </source>
</reference>
<evidence type="ECO:0000256" key="1">
    <source>
        <dbReference type="SAM" id="MobiDB-lite"/>
    </source>
</evidence>
<gene>
    <name evidence="2" type="ORF">KSP39_PZI023279</name>
</gene>
<feature type="region of interest" description="Disordered" evidence="1">
    <location>
        <begin position="175"/>
        <end position="212"/>
    </location>
</feature>
<keyword evidence="3" id="KW-1185">Reference proteome</keyword>
<dbReference type="EMBL" id="JBBWWQ010000020">
    <property type="protein sequence ID" value="KAK8916513.1"/>
    <property type="molecule type" value="Genomic_DNA"/>
</dbReference>
<protein>
    <submittedName>
        <fullName evidence="2">Uncharacterized protein</fullName>
    </submittedName>
</protein>
<dbReference type="Proteomes" id="UP001418222">
    <property type="component" value="Unassembled WGS sequence"/>
</dbReference>
<sequence length="212" mass="22719">MGHSPSGVQRQNYLDALAGGANSFSEQRSYTVGRPLYDVYSRSKQRSTWLRRGSALRSSKCVVGPPCWSLGSVPCAKSLVVQLVREKADSPPPPPLATVGMFEDFRQEVLSLIKFALGVRAECSTPAGPVTVDPALGEDVLARRAGKEVAEEGSGQDLPGRVLFLGLASAGRIGDVEQRDRPARPVGGSSPFSELVSSAPVPQRFRESEMSY</sequence>
<accession>A0AAP0FUR4</accession>
<name>A0AAP0FUR4_9ASPA</name>
<comment type="caution">
    <text evidence="2">The sequence shown here is derived from an EMBL/GenBank/DDBJ whole genome shotgun (WGS) entry which is preliminary data.</text>
</comment>
<evidence type="ECO:0000313" key="3">
    <source>
        <dbReference type="Proteomes" id="UP001418222"/>
    </source>
</evidence>
<evidence type="ECO:0000313" key="2">
    <source>
        <dbReference type="EMBL" id="KAK8916513.1"/>
    </source>
</evidence>